<dbReference type="RefSeq" id="WP_225880461.1">
    <property type="nucleotide sequence ID" value="NZ_CP063311.1"/>
</dbReference>
<organism evidence="1 2">
    <name type="scientific">Anabaenopsis elenkinii CCIBt3563</name>
    <dbReference type="NCBI Taxonomy" id="2779889"/>
    <lineage>
        <taxon>Bacteria</taxon>
        <taxon>Bacillati</taxon>
        <taxon>Cyanobacteriota</taxon>
        <taxon>Cyanophyceae</taxon>
        <taxon>Nostocales</taxon>
        <taxon>Nodulariaceae</taxon>
        <taxon>Anabaenopsis</taxon>
    </lineage>
</organism>
<keyword evidence="2" id="KW-1185">Reference proteome</keyword>
<dbReference type="EMBL" id="CP063311">
    <property type="protein sequence ID" value="QOV23869.1"/>
    <property type="molecule type" value="Genomic_DNA"/>
</dbReference>
<name>A0A7S6RFC4_9CYAN</name>
<accession>A0A7S6RFC4</accession>
<reference evidence="2" key="1">
    <citation type="submission" date="2020-10" db="EMBL/GenBank/DDBJ databases">
        <title>Genome-based taxonomic classification of the species Anabaenopsis elenkinii.</title>
        <authorList>
            <person name="Delbaje E."/>
            <person name="Andreote A.P.D."/>
            <person name="Pellegrinetti T.A."/>
            <person name="Cruz R.B."/>
            <person name="Branco L.H.Z."/>
            <person name="Fiore M.F."/>
        </authorList>
    </citation>
    <scope>NUCLEOTIDE SEQUENCE [LARGE SCALE GENOMIC DNA]</scope>
    <source>
        <strain evidence="2">CCIBt3563</strain>
    </source>
</reference>
<dbReference type="KEGG" id="aee:IM676_06195"/>
<sequence length="111" mass="12517">MEYNPYDILNVSTAASKAEITKAVALAMKQKQYPVDVIARAQKALMKPEQRIIADYLRPIIPTIEQFRYSDLSALQQGTPRLDLLPGFDGLEEAIAQAHAQEELEKQLIVY</sequence>
<evidence type="ECO:0000313" key="1">
    <source>
        <dbReference type="EMBL" id="QOV23869.1"/>
    </source>
</evidence>
<evidence type="ECO:0000313" key="2">
    <source>
        <dbReference type="Proteomes" id="UP000593846"/>
    </source>
</evidence>
<gene>
    <name evidence="1" type="ORF">IM676_06195</name>
</gene>
<proteinExistence type="predicted"/>
<dbReference type="AlphaFoldDB" id="A0A7S6RFC4"/>
<protein>
    <submittedName>
        <fullName evidence="1">Molecular chaperone DnaJ</fullName>
    </submittedName>
</protein>
<dbReference type="Proteomes" id="UP000593846">
    <property type="component" value="Chromosome"/>
</dbReference>